<accession>A0ABQ7K3Q2</accession>
<dbReference type="InterPro" id="IPR058570">
    <property type="entry name" value="HROB_OB"/>
</dbReference>
<proteinExistence type="predicted"/>
<feature type="region of interest" description="Disordered" evidence="1">
    <location>
        <begin position="707"/>
        <end position="776"/>
    </location>
</feature>
<feature type="compositionally biased region" description="Low complexity" evidence="1">
    <location>
        <begin position="764"/>
        <end position="776"/>
    </location>
</feature>
<dbReference type="InterPro" id="IPR028045">
    <property type="entry name" value="HROB"/>
</dbReference>
<feature type="region of interest" description="Disordered" evidence="1">
    <location>
        <begin position="630"/>
        <end position="695"/>
    </location>
</feature>
<dbReference type="Proteomes" id="UP001194696">
    <property type="component" value="Unassembled WGS sequence"/>
</dbReference>
<dbReference type="Pfam" id="PF15072">
    <property type="entry name" value="HROB"/>
    <property type="match status" value="1"/>
</dbReference>
<evidence type="ECO:0000256" key="1">
    <source>
        <dbReference type="SAM" id="MobiDB-lite"/>
    </source>
</evidence>
<feature type="compositionally biased region" description="Low complexity" evidence="1">
    <location>
        <begin position="118"/>
        <end position="137"/>
    </location>
</feature>
<dbReference type="PANTHER" id="PTHR14523">
    <property type="entry name" value="UNCHARACTERIZED PROTEIN C17ORF53 HOMOLOG"/>
    <property type="match status" value="1"/>
</dbReference>
<keyword evidence="4" id="KW-1185">Reference proteome</keyword>
<feature type="compositionally biased region" description="Polar residues" evidence="1">
    <location>
        <begin position="515"/>
        <end position="547"/>
    </location>
</feature>
<reference evidence="3 4" key="1">
    <citation type="journal article" date="2020" name="Fungal Divers.">
        <title>Resolving the Mortierellaceae phylogeny through synthesis of multi-gene phylogenetics and phylogenomics.</title>
        <authorList>
            <person name="Vandepol N."/>
            <person name="Liber J."/>
            <person name="Desiro A."/>
            <person name="Na H."/>
            <person name="Kennedy M."/>
            <person name="Barry K."/>
            <person name="Grigoriev I.V."/>
            <person name="Miller A.N."/>
            <person name="O'Donnell K."/>
            <person name="Stajich J.E."/>
            <person name="Bonito G."/>
        </authorList>
    </citation>
    <scope>NUCLEOTIDE SEQUENCE [LARGE SCALE GENOMIC DNA]</scope>
    <source>
        <strain evidence="3 4">AD045</strain>
    </source>
</reference>
<sequence>MTSVYTISEHGSREHQAKYSTASAGTFVGGSNGKPSASAPAETSAIDADTSFSVDDFYLGADDLADLENDFDQGQDQNKDNDKENEGEEDISLSWSPTPPKAARPPMSTPISPQSPLSRFSATARSTAPSSSSASSAVIRIQDRSSLSFRASTTAAAVSSSSRPTFPTSLSRDRPKSSNPERTLVISSQETVSTRPNERDTESRQDWQTPRNPQSSVGHFREQESRGLSRSKSSPNAASGSTLPIRGKSRLPGPAGNLPRLSEEEKDQLFRSRGVPFRKDPRIPNTTSTSPNSSIKKKMKTVKQGPIDSMFASAAWEEMLKSKHLPEYKPSTLQRLKGTNPLLQVTISDIETRQDPHRGKIPWLIAMIKDIMPSEIDAAVTLMDPSGEMRGTIHISVLEHYKNNEIRIGTVLVLNNVSVFSPTPVSHYLIITSRNIDAIYQPNLPMVINSQGSSQDRQSQKRRKNSSSQEAASMTGDATGSLQLSGSADHPSTIAGQYRVTPPTWSNTPEDRASVRSSNHSNGKASQELQGGGPSQSTSHDQSQGKNRISLLSSQEDLYRGDMSSGPTSATQPKEVMFQSLRPTSIETQAGQEDNMFATPMITLGTMTPNVDIGGGRGGGLKSLSSFAASPTLRKRSSQANTSQRSSGSGSDSKSRFDVAGQSQSQSKTMLSPGASASQGSHHTEANSSTDFFDDIQLDDNFDDLETMASPVSLPSKRRAPSDSPVTSRTRPSPPSANPSVPVSAPPPPAIIHDDGNEDDLEFLLDGFDGSDLYDI</sequence>
<name>A0ABQ7K3Q2_9FUNG</name>
<feature type="compositionally biased region" description="Low complexity" evidence="1">
    <location>
        <begin position="722"/>
        <end position="731"/>
    </location>
</feature>
<feature type="compositionally biased region" description="Polar residues" evidence="1">
    <location>
        <begin position="470"/>
        <end position="486"/>
    </location>
</feature>
<evidence type="ECO:0000313" key="4">
    <source>
        <dbReference type="Proteomes" id="UP001194696"/>
    </source>
</evidence>
<evidence type="ECO:0000259" key="2">
    <source>
        <dbReference type="Pfam" id="PF15072"/>
    </source>
</evidence>
<feature type="domain" description="Homologous recombination OB-fold protein OB-fold" evidence="2">
    <location>
        <begin position="360"/>
        <end position="443"/>
    </location>
</feature>
<feature type="compositionally biased region" description="Basic and acidic residues" evidence="1">
    <location>
        <begin position="261"/>
        <end position="270"/>
    </location>
</feature>
<dbReference type="PANTHER" id="PTHR14523:SF1">
    <property type="entry name" value="HOMOLOGOUS RECOMBINATION OB-FOLD PROTEIN"/>
    <property type="match status" value="1"/>
</dbReference>
<feature type="compositionally biased region" description="Low complexity" evidence="1">
    <location>
        <begin position="643"/>
        <end position="652"/>
    </location>
</feature>
<feature type="compositionally biased region" description="Low complexity" evidence="1">
    <location>
        <begin position="283"/>
        <end position="294"/>
    </location>
</feature>
<feature type="compositionally biased region" description="Polar residues" evidence="1">
    <location>
        <begin position="661"/>
        <end position="690"/>
    </location>
</feature>
<feature type="compositionally biased region" description="Polar residues" evidence="1">
    <location>
        <begin position="206"/>
        <end position="217"/>
    </location>
</feature>
<gene>
    <name evidence="3" type="ORF">BGZ96_005990</name>
</gene>
<comment type="caution">
    <text evidence="3">The sequence shown here is derived from an EMBL/GenBank/DDBJ whole genome shotgun (WGS) entry which is preliminary data.</text>
</comment>
<feature type="region of interest" description="Disordered" evidence="1">
    <location>
        <begin position="1"/>
        <end position="47"/>
    </location>
</feature>
<feature type="compositionally biased region" description="Polar residues" evidence="1">
    <location>
        <begin position="177"/>
        <end position="195"/>
    </location>
</feature>
<evidence type="ECO:0000313" key="3">
    <source>
        <dbReference type="EMBL" id="KAG0290527.1"/>
    </source>
</evidence>
<organism evidence="3 4">
    <name type="scientific">Linnemannia gamsii</name>
    <dbReference type="NCBI Taxonomy" id="64522"/>
    <lineage>
        <taxon>Eukaryota</taxon>
        <taxon>Fungi</taxon>
        <taxon>Fungi incertae sedis</taxon>
        <taxon>Mucoromycota</taxon>
        <taxon>Mortierellomycotina</taxon>
        <taxon>Mortierellomycetes</taxon>
        <taxon>Mortierellales</taxon>
        <taxon>Mortierellaceae</taxon>
        <taxon>Linnemannia</taxon>
    </lineage>
</organism>
<dbReference type="EMBL" id="JAAAIM010000288">
    <property type="protein sequence ID" value="KAG0290527.1"/>
    <property type="molecule type" value="Genomic_DNA"/>
</dbReference>
<protein>
    <recommendedName>
        <fullName evidence="2">Homologous recombination OB-fold protein OB-fold domain-containing protein</fullName>
    </recommendedName>
</protein>
<feature type="compositionally biased region" description="Low complexity" evidence="1">
    <location>
        <begin position="151"/>
        <end position="162"/>
    </location>
</feature>
<feature type="region of interest" description="Disordered" evidence="1">
    <location>
        <begin position="447"/>
        <end position="547"/>
    </location>
</feature>
<feature type="compositionally biased region" description="Basic and acidic residues" evidence="1">
    <location>
        <begin position="196"/>
        <end position="205"/>
    </location>
</feature>
<feature type="region of interest" description="Disordered" evidence="1">
    <location>
        <begin position="65"/>
        <end position="303"/>
    </location>
</feature>
<feature type="compositionally biased region" description="Polar residues" evidence="1">
    <location>
        <begin position="228"/>
        <end position="242"/>
    </location>
</feature>